<dbReference type="EMBL" id="CP092873">
    <property type="protein sequence ID" value="UYV74266.1"/>
    <property type="molecule type" value="Genomic_DNA"/>
</dbReference>
<feature type="compositionally biased region" description="Low complexity" evidence="5">
    <location>
        <begin position="187"/>
        <end position="201"/>
    </location>
</feature>
<evidence type="ECO:0000256" key="2">
    <source>
        <dbReference type="ARBA" id="ARBA00022723"/>
    </source>
</evidence>
<dbReference type="SUPFAM" id="SSF53098">
    <property type="entry name" value="Ribonuclease H-like"/>
    <property type="match status" value="1"/>
</dbReference>
<dbReference type="InterPro" id="IPR043502">
    <property type="entry name" value="DNA/RNA_pol_sf"/>
</dbReference>
<keyword evidence="8" id="KW-1185">Reference proteome</keyword>
<keyword evidence="1" id="KW-0645">Protease</keyword>
<dbReference type="Pfam" id="PF25597">
    <property type="entry name" value="SH3_retrovirus"/>
    <property type="match status" value="1"/>
</dbReference>
<feature type="region of interest" description="Disordered" evidence="5">
    <location>
        <begin position="187"/>
        <end position="207"/>
    </location>
</feature>
<dbReference type="InterPro" id="IPR054722">
    <property type="entry name" value="PolX-like_BBD"/>
</dbReference>
<evidence type="ECO:0000313" key="7">
    <source>
        <dbReference type="EMBL" id="UYV74266.1"/>
    </source>
</evidence>
<evidence type="ECO:0000256" key="4">
    <source>
        <dbReference type="ARBA" id="ARBA00022801"/>
    </source>
</evidence>
<keyword evidence="4" id="KW-0378">Hydrolase</keyword>
<dbReference type="Pfam" id="PF07727">
    <property type="entry name" value="RVT_2"/>
    <property type="match status" value="1"/>
</dbReference>
<feature type="domain" description="Integrase catalytic" evidence="6">
    <location>
        <begin position="371"/>
        <end position="468"/>
    </location>
</feature>
<dbReference type="Proteomes" id="UP001235939">
    <property type="component" value="Chromosome 11"/>
</dbReference>
<evidence type="ECO:0000259" key="6">
    <source>
        <dbReference type="PROSITE" id="PS50994"/>
    </source>
</evidence>
<dbReference type="InterPro" id="IPR012337">
    <property type="entry name" value="RNaseH-like_sf"/>
</dbReference>
<dbReference type="InterPro" id="IPR036397">
    <property type="entry name" value="RNaseH_sf"/>
</dbReference>
<dbReference type="PANTHER" id="PTHR42648:SF31">
    <property type="entry name" value="RNA-DIRECTED DNA POLYMERASE"/>
    <property type="match status" value="1"/>
</dbReference>
<dbReference type="InterPro" id="IPR057670">
    <property type="entry name" value="SH3_retrovirus"/>
</dbReference>
<feature type="compositionally biased region" description="Polar residues" evidence="5">
    <location>
        <begin position="555"/>
        <end position="566"/>
    </location>
</feature>
<dbReference type="Pfam" id="PF22936">
    <property type="entry name" value="Pol_BBD"/>
    <property type="match status" value="1"/>
</dbReference>
<protein>
    <recommendedName>
        <fullName evidence="6">Integrase catalytic domain-containing protein</fullName>
    </recommendedName>
</protein>
<evidence type="ECO:0000256" key="5">
    <source>
        <dbReference type="SAM" id="MobiDB-lite"/>
    </source>
</evidence>
<feature type="compositionally biased region" description="Acidic residues" evidence="5">
    <location>
        <begin position="539"/>
        <end position="554"/>
    </location>
</feature>
<dbReference type="Pfam" id="PF14223">
    <property type="entry name" value="Retrotran_gag_2"/>
    <property type="match status" value="1"/>
</dbReference>
<name>A0ABY6L1R1_9ARAC</name>
<dbReference type="InterPro" id="IPR039537">
    <property type="entry name" value="Retrotran_Ty1/copia-like"/>
</dbReference>
<dbReference type="SUPFAM" id="SSF56672">
    <property type="entry name" value="DNA/RNA polymerases"/>
    <property type="match status" value="1"/>
</dbReference>
<gene>
    <name evidence="7" type="ORF">LAZ67_11002713</name>
</gene>
<sequence length="1054" mass="122091">MNEIPIAKFDGDNFPSWKYRVESILESKDLINFLIEDPPGEETERQKWKIKDSQAKGIITCAMTDSQVSLILTCKTSKQIWASLTKRYEGDIKKKSIEARNNVSRLRMYPEESWKDYLHRSEKLLENARIMGTTIDDEEFIYSVIKGLPQKYNIIAMQINTMNNPTLSDVKSQFLLYQERYQEKDFSSSSAHKASQSSKLSDSQKSRKSEQEWIIDSGATSHMTSCFELLKDSENKERKIILADDTQIESKAIGNVKIKTKEENLLILKDVLFVPQIKGNLLSVGKLLQDYQRIIFSKDKCTIIDFKDQVILEAPKIDDFYIINSSGSRDEEDKVFKVNWDIWHKRLGHPNENYMTIMKNKNLNTTNKRIKKLRSDNGTEFNNQELESYLKKKGIEHQRTTFYSPAQNGRCERANRSLIEGTRALLIESGLPIKFWAEAMNTYTYLKNRTPSYHNTNKTPEEMFTGRKPTVSHLKVFGCKVEFWTPQHKRSKFEKITKTGIFVGYSSCRKAYRICNPENFTITETRDVAFLENQKIDGPAEEETNSSSGDEESSVEIQNPASNTRYNFRHTHRPGFYYEPSLSEEEYEENSIIQAPNDTLLMTQYQNHIPKTYKEAIECPQASKWTEAMKKEINSLLEHHVWDIEPLPKGTKPTKSKWIFTIKNDPIIGKRYKARLVAAGYSQKYGIDYYQTFSPVISSDTLRILLCYAAMQNYDFKNYDIETAYLYGDLQEKQCYNPKVLKWLKKAIYGLHQSAKVFYDTLKSHLLDEGFKNLTSDKCVFIYEKNNSKIILGIYVDDILAIYSDSNILNQAISKIENKFKLKENTKNTNLLGMEIYKENGKIFINQKAYIENILIKFEMENCKTKSTPLDVNIDFSQYENSKKCDPKKYQEILGNLLFLSVKTRPDLSFPLTQLSKYSQDPREIHFGALKGIFGYLKKTINFALCYKKGNTQLTGFSDASWKDDLTIIPGIYLLVHVKVILIRKESQHDTRVMFLVVEEGSRLSFSVILHILSQQLAFSKGIRLDNKVLMDCSDKCDRTNVHIFGYGPYALPI</sequence>
<keyword evidence="3" id="KW-0064">Aspartyl protease</keyword>
<evidence type="ECO:0000313" key="8">
    <source>
        <dbReference type="Proteomes" id="UP001235939"/>
    </source>
</evidence>
<proteinExistence type="predicted"/>
<organism evidence="7 8">
    <name type="scientific">Cordylochernes scorpioides</name>
    <dbReference type="NCBI Taxonomy" id="51811"/>
    <lineage>
        <taxon>Eukaryota</taxon>
        <taxon>Metazoa</taxon>
        <taxon>Ecdysozoa</taxon>
        <taxon>Arthropoda</taxon>
        <taxon>Chelicerata</taxon>
        <taxon>Arachnida</taxon>
        <taxon>Pseudoscorpiones</taxon>
        <taxon>Cheliferoidea</taxon>
        <taxon>Chernetidae</taxon>
        <taxon>Cordylochernes</taxon>
    </lineage>
</organism>
<dbReference type="PROSITE" id="PS50994">
    <property type="entry name" value="INTEGRASE"/>
    <property type="match status" value="1"/>
</dbReference>
<keyword evidence="2" id="KW-0479">Metal-binding</keyword>
<accession>A0ABY6L1R1</accession>
<evidence type="ECO:0000256" key="1">
    <source>
        <dbReference type="ARBA" id="ARBA00022670"/>
    </source>
</evidence>
<dbReference type="PANTHER" id="PTHR42648">
    <property type="entry name" value="TRANSPOSASE, PUTATIVE-RELATED"/>
    <property type="match status" value="1"/>
</dbReference>
<dbReference type="InterPro" id="IPR013103">
    <property type="entry name" value="RVT_2"/>
</dbReference>
<reference evidence="7 8" key="1">
    <citation type="submission" date="2022-01" db="EMBL/GenBank/DDBJ databases">
        <title>A chromosomal length assembly of Cordylochernes scorpioides.</title>
        <authorList>
            <person name="Zeh D."/>
            <person name="Zeh J."/>
        </authorList>
    </citation>
    <scope>NUCLEOTIDE SEQUENCE [LARGE SCALE GENOMIC DNA]</scope>
    <source>
        <strain evidence="7">IN4F17</strain>
        <tissue evidence="7">Whole Body</tissue>
    </source>
</reference>
<evidence type="ECO:0000256" key="3">
    <source>
        <dbReference type="ARBA" id="ARBA00022750"/>
    </source>
</evidence>
<feature type="region of interest" description="Disordered" evidence="5">
    <location>
        <begin position="536"/>
        <end position="567"/>
    </location>
</feature>
<dbReference type="InterPro" id="IPR001584">
    <property type="entry name" value="Integrase_cat-core"/>
</dbReference>
<dbReference type="Gene3D" id="3.30.420.10">
    <property type="entry name" value="Ribonuclease H-like superfamily/Ribonuclease H"/>
    <property type="match status" value="1"/>
</dbReference>